<evidence type="ECO:0000256" key="3">
    <source>
        <dbReference type="RuleBase" id="RU000441"/>
    </source>
</evidence>
<keyword evidence="5" id="KW-1185">Reference proteome</keyword>
<accession>A0A1R2C9W6</accession>
<dbReference type="PANTHER" id="PTHR11739:SF8">
    <property type="entry name" value="CITRATE SYNTHASE, MITOCHONDRIAL"/>
    <property type="match status" value="1"/>
</dbReference>
<dbReference type="SUPFAM" id="SSF48256">
    <property type="entry name" value="Citrate synthase"/>
    <property type="match status" value="1"/>
</dbReference>
<dbReference type="InterPro" id="IPR016143">
    <property type="entry name" value="Citrate_synth-like_sm_a-sub"/>
</dbReference>
<dbReference type="OrthoDB" id="8017587at2759"/>
<dbReference type="Proteomes" id="UP000187209">
    <property type="component" value="Unassembled WGS sequence"/>
</dbReference>
<dbReference type="PANTHER" id="PTHR11739">
    <property type="entry name" value="CITRATE SYNTHASE"/>
    <property type="match status" value="1"/>
</dbReference>
<dbReference type="InterPro" id="IPR036969">
    <property type="entry name" value="Citrate_synthase_sf"/>
</dbReference>
<comment type="similarity">
    <text evidence="1 3">Belongs to the citrate synthase family.</text>
</comment>
<dbReference type="AlphaFoldDB" id="A0A1R2C9W6"/>
<evidence type="ECO:0000256" key="2">
    <source>
        <dbReference type="ARBA" id="ARBA00022679"/>
    </source>
</evidence>
<evidence type="ECO:0000313" key="4">
    <source>
        <dbReference type="EMBL" id="OMJ85792.1"/>
    </source>
</evidence>
<gene>
    <name evidence="4" type="ORF">SteCoe_12782</name>
</gene>
<dbReference type="GO" id="GO:0006099">
    <property type="term" value="P:tricarboxylic acid cycle"/>
    <property type="evidence" value="ECO:0007669"/>
    <property type="project" value="TreeGrafter"/>
</dbReference>
<name>A0A1R2C9W6_9CILI</name>
<dbReference type="InterPro" id="IPR019810">
    <property type="entry name" value="Citrate_synthase_AS"/>
</dbReference>
<proteinExistence type="inferred from homology"/>
<dbReference type="PROSITE" id="PS00480">
    <property type="entry name" value="CITRATE_SYNTHASE"/>
    <property type="match status" value="1"/>
</dbReference>
<reference evidence="4 5" key="1">
    <citation type="submission" date="2016-11" db="EMBL/GenBank/DDBJ databases">
        <title>The macronuclear genome of Stentor coeruleus: a giant cell with tiny introns.</title>
        <authorList>
            <person name="Slabodnick M."/>
            <person name="Ruby J.G."/>
            <person name="Reiff S.B."/>
            <person name="Swart E.C."/>
            <person name="Gosai S."/>
            <person name="Prabakaran S."/>
            <person name="Witkowska E."/>
            <person name="Larue G.E."/>
            <person name="Fisher S."/>
            <person name="Freeman R.M."/>
            <person name="Gunawardena J."/>
            <person name="Chu W."/>
            <person name="Stover N.A."/>
            <person name="Gregory B.D."/>
            <person name="Nowacki M."/>
            <person name="Derisi J."/>
            <person name="Roy S.W."/>
            <person name="Marshall W.F."/>
            <person name="Sood P."/>
        </authorList>
    </citation>
    <scope>NUCLEOTIDE SEQUENCE [LARGE SCALE GENOMIC DNA]</scope>
    <source>
        <strain evidence="4">WM001</strain>
    </source>
</reference>
<dbReference type="EMBL" id="MPUH01000225">
    <property type="protein sequence ID" value="OMJ85792.1"/>
    <property type="molecule type" value="Genomic_DNA"/>
</dbReference>
<sequence length="441" mass="49358">MLKFLSRPVSSLRKALEDKIVIDRERLTKLKKEHGAVPIDKITLDQMVRGMKSVKALLTETSRLDPFKGIRFRGLSIPECQVQLPAKYREPLPESMFWLLLTGSVPTQEQVEELRGELASKAKIPEKVKSLLASLPKNMHPLTQLSLGVLALGENSYFDTAYNKGMKKSEYWKPMLEDSINLVAKVPTIAATIYRNVYKDGKVSEPREDLDWAENYSRMLGWEDTNFFEMMRLNLCLHCDHEGGNVSTHAAHLVGSALSDAYKSYSAGLNGLAGPLHGLANQECLKWLLDLRQIVGDDPTDAAVEVYVRQNLRDGKIIPGYGHPVLRQTDPRFIAMLDFANKVIEDCPTLKAVEICYKVVPKILKDIGDIKNPYPNVNAISGAVMYYYGLSELEFYTAVFGVSRTLGIAANMVWDRALGLPIERPGSLTLENLEEIGQKSS</sequence>
<dbReference type="GO" id="GO:0005759">
    <property type="term" value="C:mitochondrial matrix"/>
    <property type="evidence" value="ECO:0007669"/>
    <property type="project" value="TreeGrafter"/>
</dbReference>
<dbReference type="NCBIfam" id="NF007128">
    <property type="entry name" value="PRK09569.1"/>
    <property type="match status" value="1"/>
</dbReference>
<evidence type="ECO:0000313" key="5">
    <source>
        <dbReference type="Proteomes" id="UP000187209"/>
    </source>
</evidence>
<organism evidence="4 5">
    <name type="scientific">Stentor coeruleus</name>
    <dbReference type="NCBI Taxonomy" id="5963"/>
    <lineage>
        <taxon>Eukaryota</taxon>
        <taxon>Sar</taxon>
        <taxon>Alveolata</taxon>
        <taxon>Ciliophora</taxon>
        <taxon>Postciliodesmatophora</taxon>
        <taxon>Heterotrichea</taxon>
        <taxon>Heterotrichida</taxon>
        <taxon>Stentoridae</taxon>
        <taxon>Stentor</taxon>
    </lineage>
</organism>
<evidence type="ECO:0000256" key="1">
    <source>
        <dbReference type="ARBA" id="ARBA00010566"/>
    </source>
</evidence>
<dbReference type="GO" id="GO:0046912">
    <property type="term" value="F:acyltransferase activity, acyl groups converted into alkyl on transfer"/>
    <property type="evidence" value="ECO:0007669"/>
    <property type="project" value="InterPro"/>
</dbReference>
<dbReference type="PRINTS" id="PR00143">
    <property type="entry name" value="CITRTSNTHASE"/>
</dbReference>
<dbReference type="InterPro" id="IPR002020">
    <property type="entry name" value="Citrate_synthase"/>
</dbReference>
<dbReference type="Gene3D" id="1.10.580.10">
    <property type="entry name" value="Citrate Synthase, domain 1"/>
    <property type="match status" value="1"/>
</dbReference>
<dbReference type="InterPro" id="IPR016142">
    <property type="entry name" value="Citrate_synth-like_lrg_a-sub"/>
</dbReference>
<comment type="caution">
    <text evidence="4">The sequence shown here is derived from an EMBL/GenBank/DDBJ whole genome shotgun (WGS) entry which is preliminary data.</text>
</comment>
<keyword evidence="2 3" id="KW-0808">Transferase</keyword>
<dbReference type="GO" id="GO:0005975">
    <property type="term" value="P:carbohydrate metabolic process"/>
    <property type="evidence" value="ECO:0007669"/>
    <property type="project" value="TreeGrafter"/>
</dbReference>
<dbReference type="Gene3D" id="1.10.230.10">
    <property type="entry name" value="Cytochrome P450-Terp, domain 2"/>
    <property type="match status" value="1"/>
</dbReference>
<dbReference type="Pfam" id="PF00285">
    <property type="entry name" value="Citrate_synt"/>
    <property type="match status" value="1"/>
</dbReference>
<protein>
    <recommendedName>
        <fullName evidence="3">Citrate synthase</fullName>
    </recommendedName>
</protein>